<organism evidence="2 3">
    <name type="scientific">Rasamsonia emersonii (strain ATCC 16479 / CBS 393.64 / IMI 116815)</name>
    <dbReference type="NCBI Taxonomy" id="1408163"/>
    <lineage>
        <taxon>Eukaryota</taxon>
        <taxon>Fungi</taxon>
        <taxon>Dikarya</taxon>
        <taxon>Ascomycota</taxon>
        <taxon>Pezizomycotina</taxon>
        <taxon>Eurotiomycetes</taxon>
        <taxon>Eurotiomycetidae</taxon>
        <taxon>Eurotiales</taxon>
        <taxon>Trichocomaceae</taxon>
        <taxon>Rasamsonia</taxon>
    </lineage>
</organism>
<name>A0A0F4YHJ4_RASE3</name>
<sequence length="138" mass="16140">MLYRPCWIVFFSLAFSYSTKLIPLRQRSPPRMVESSWLLRRAHGYPIMGWMDGCADIRRRGRSRKGAILLYRPATPGSRQKPLPFKLRILEDVRAEEDHPRFVTGERLKTLANTCSFFFDQTGNRRNDEVPSRTPNLP</sequence>
<evidence type="ECO:0000313" key="3">
    <source>
        <dbReference type="Proteomes" id="UP000053958"/>
    </source>
</evidence>
<reference evidence="2 3" key="1">
    <citation type="submission" date="2015-04" db="EMBL/GenBank/DDBJ databases">
        <authorList>
            <person name="Heijne W.H."/>
            <person name="Fedorova N.D."/>
            <person name="Nierman W.C."/>
            <person name="Vollebregt A.W."/>
            <person name="Zhao Z."/>
            <person name="Wu L."/>
            <person name="Kumar M."/>
            <person name="Stam H."/>
            <person name="van den Berg M.A."/>
            <person name="Pel H.J."/>
        </authorList>
    </citation>
    <scope>NUCLEOTIDE SEQUENCE [LARGE SCALE GENOMIC DNA]</scope>
    <source>
        <strain evidence="2 3">CBS 393.64</strain>
    </source>
</reference>
<protein>
    <recommendedName>
        <fullName evidence="4">Secreted protein</fullName>
    </recommendedName>
</protein>
<dbReference type="RefSeq" id="XP_013323963.1">
    <property type="nucleotide sequence ID" value="XM_013468509.1"/>
</dbReference>
<keyword evidence="3" id="KW-1185">Reference proteome</keyword>
<dbReference type="Proteomes" id="UP000053958">
    <property type="component" value="Unassembled WGS sequence"/>
</dbReference>
<dbReference type="GeneID" id="25320965"/>
<accession>A0A0F4YHJ4</accession>
<proteinExistence type="predicted"/>
<dbReference type="EMBL" id="LASV01000664">
    <property type="protein sequence ID" value="KKA17351.1"/>
    <property type="molecule type" value="Genomic_DNA"/>
</dbReference>
<feature type="signal peptide" evidence="1">
    <location>
        <begin position="1"/>
        <end position="21"/>
    </location>
</feature>
<keyword evidence="1" id="KW-0732">Signal</keyword>
<dbReference type="AlphaFoldDB" id="A0A0F4YHJ4"/>
<evidence type="ECO:0000256" key="1">
    <source>
        <dbReference type="SAM" id="SignalP"/>
    </source>
</evidence>
<comment type="caution">
    <text evidence="2">The sequence shown here is derived from an EMBL/GenBank/DDBJ whole genome shotgun (WGS) entry which is preliminary data.</text>
</comment>
<evidence type="ECO:0008006" key="4">
    <source>
        <dbReference type="Google" id="ProtNLM"/>
    </source>
</evidence>
<feature type="chain" id="PRO_5002481912" description="Secreted protein" evidence="1">
    <location>
        <begin position="22"/>
        <end position="138"/>
    </location>
</feature>
<evidence type="ECO:0000313" key="2">
    <source>
        <dbReference type="EMBL" id="KKA17351.1"/>
    </source>
</evidence>
<gene>
    <name evidence="2" type="ORF">T310_8815</name>
</gene>